<keyword evidence="2" id="KW-0489">Methyltransferase</keyword>
<evidence type="ECO:0000256" key="2">
    <source>
        <dbReference type="ARBA" id="ARBA00022603"/>
    </source>
</evidence>
<dbReference type="EMBL" id="KB096457">
    <property type="protein sequence ID" value="ESO04635.1"/>
    <property type="molecule type" value="Genomic_DNA"/>
</dbReference>
<dbReference type="Pfam" id="PF08241">
    <property type="entry name" value="Methyltransf_11"/>
    <property type="match status" value="1"/>
</dbReference>
<dbReference type="eggNOG" id="KOG3010">
    <property type="taxonomic scope" value="Eukaryota"/>
</dbReference>
<dbReference type="EMBL" id="AMQM01004153">
    <property type="status" value="NOT_ANNOTATED_CDS"/>
    <property type="molecule type" value="Genomic_DNA"/>
</dbReference>
<evidence type="ECO:0000256" key="1">
    <source>
        <dbReference type="ARBA" id="ARBA00008361"/>
    </source>
</evidence>
<feature type="domain" description="Methyltransferase type 11" evidence="4">
    <location>
        <begin position="81"/>
        <end position="177"/>
    </location>
</feature>
<dbReference type="Gene3D" id="3.40.50.150">
    <property type="entry name" value="Vaccinia Virus protein VP39"/>
    <property type="match status" value="1"/>
</dbReference>
<dbReference type="CTD" id="20203969"/>
<dbReference type="AlphaFoldDB" id="T1F570"/>
<evidence type="ECO:0000313" key="6">
    <source>
        <dbReference type="EnsemblMetazoa" id="HelroP172300"/>
    </source>
</evidence>
<dbReference type="InterPro" id="IPR013216">
    <property type="entry name" value="Methyltransf_11"/>
</dbReference>
<sequence>MSDLFLESEHAELYRKYRPKYPKSIFEIIDRKLTENTAKLPNDLKEFFIVLYQFFCFNEIKRSPLNTGHKRNEFNRWITALDVACGTGQATLMLVDFVQEIGGIDASESQIHQARLEYGNKDPIRVTFMCENALNISQKFRDGSVDLILVCQAVHWIDRDKLFKECLKILRPGGVLALVGYGLPVLKDEKLEEMNKEYLGESRKTIATVRSHVENKYSEIFKELENYFPKVERDDTVVENLESTVDEFVGYLSTWSNYRAYKRTNPPHPDVLETFREKLKKFIPEEDKLIKRSFDYFVVFGLK</sequence>
<dbReference type="PANTHER" id="PTHR44942">
    <property type="entry name" value="METHYLTRANSF_11 DOMAIN-CONTAINING PROTEIN"/>
    <property type="match status" value="1"/>
</dbReference>
<dbReference type="InterPro" id="IPR051052">
    <property type="entry name" value="Diverse_substrate_MTase"/>
</dbReference>
<evidence type="ECO:0000256" key="3">
    <source>
        <dbReference type="ARBA" id="ARBA00022679"/>
    </source>
</evidence>
<dbReference type="CDD" id="cd02440">
    <property type="entry name" value="AdoMet_MTases"/>
    <property type="match status" value="1"/>
</dbReference>
<dbReference type="OrthoDB" id="506498at2759"/>
<dbReference type="STRING" id="6412.T1F570"/>
<dbReference type="GO" id="GO:0032259">
    <property type="term" value="P:methylation"/>
    <property type="evidence" value="ECO:0007669"/>
    <property type="project" value="UniProtKB-KW"/>
</dbReference>
<dbReference type="GeneID" id="20203969"/>
<dbReference type="InterPro" id="IPR029063">
    <property type="entry name" value="SAM-dependent_MTases_sf"/>
</dbReference>
<comment type="similarity">
    <text evidence="1">Belongs to the methyltransferase superfamily.</text>
</comment>
<protein>
    <recommendedName>
        <fullName evidence="4">Methyltransferase type 11 domain-containing protein</fullName>
    </recommendedName>
</protein>
<evidence type="ECO:0000259" key="4">
    <source>
        <dbReference type="Pfam" id="PF08241"/>
    </source>
</evidence>
<gene>
    <name evidence="6" type="primary">20203969</name>
    <name evidence="5" type="ORF">HELRODRAFT_172300</name>
</gene>
<dbReference type="RefSeq" id="XP_009017214.1">
    <property type="nucleotide sequence ID" value="XM_009018966.1"/>
</dbReference>
<dbReference type="GO" id="GO:0008757">
    <property type="term" value="F:S-adenosylmethionine-dependent methyltransferase activity"/>
    <property type="evidence" value="ECO:0007669"/>
    <property type="project" value="InterPro"/>
</dbReference>
<reference evidence="7" key="1">
    <citation type="submission" date="2012-12" db="EMBL/GenBank/DDBJ databases">
        <authorList>
            <person name="Hellsten U."/>
            <person name="Grimwood J."/>
            <person name="Chapman J.A."/>
            <person name="Shapiro H."/>
            <person name="Aerts A."/>
            <person name="Otillar R.P."/>
            <person name="Terry A.Y."/>
            <person name="Boore J.L."/>
            <person name="Simakov O."/>
            <person name="Marletaz F."/>
            <person name="Cho S.-J."/>
            <person name="Edsinger-Gonzales E."/>
            <person name="Havlak P."/>
            <person name="Kuo D.-H."/>
            <person name="Larsson T."/>
            <person name="Lv J."/>
            <person name="Arendt D."/>
            <person name="Savage R."/>
            <person name="Osoegawa K."/>
            <person name="de Jong P."/>
            <person name="Lindberg D.R."/>
            <person name="Seaver E.C."/>
            <person name="Weisblat D.A."/>
            <person name="Putnam N.H."/>
            <person name="Grigoriev I.V."/>
            <person name="Rokhsar D.S."/>
        </authorList>
    </citation>
    <scope>NUCLEOTIDE SEQUENCE</scope>
</reference>
<dbReference type="HOGENOM" id="CLU_049344_5_1_1"/>
<dbReference type="OMA" id="FMCENAL"/>
<evidence type="ECO:0000313" key="7">
    <source>
        <dbReference type="Proteomes" id="UP000015101"/>
    </source>
</evidence>
<dbReference type="EnsemblMetazoa" id="HelroT172300">
    <property type="protein sequence ID" value="HelroP172300"/>
    <property type="gene ID" value="HelroG172300"/>
</dbReference>
<dbReference type="InParanoid" id="T1F570"/>
<proteinExistence type="inferred from homology"/>
<organism evidence="6 7">
    <name type="scientific">Helobdella robusta</name>
    <name type="common">Californian leech</name>
    <dbReference type="NCBI Taxonomy" id="6412"/>
    <lineage>
        <taxon>Eukaryota</taxon>
        <taxon>Metazoa</taxon>
        <taxon>Spiralia</taxon>
        <taxon>Lophotrochozoa</taxon>
        <taxon>Annelida</taxon>
        <taxon>Clitellata</taxon>
        <taxon>Hirudinea</taxon>
        <taxon>Rhynchobdellida</taxon>
        <taxon>Glossiphoniidae</taxon>
        <taxon>Helobdella</taxon>
    </lineage>
</organism>
<dbReference type="KEGG" id="hro:HELRODRAFT_172300"/>
<accession>T1F570</accession>
<keyword evidence="3" id="KW-0808">Transferase</keyword>
<reference evidence="6" key="3">
    <citation type="submission" date="2015-06" db="UniProtKB">
        <authorList>
            <consortium name="EnsemblMetazoa"/>
        </authorList>
    </citation>
    <scope>IDENTIFICATION</scope>
</reference>
<name>T1F570_HELRO</name>
<keyword evidence="7" id="KW-1185">Reference proteome</keyword>
<reference evidence="5 7" key="2">
    <citation type="journal article" date="2013" name="Nature">
        <title>Insights into bilaterian evolution from three spiralian genomes.</title>
        <authorList>
            <person name="Simakov O."/>
            <person name="Marletaz F."/>
            <person name="Cho S.J."/>
            <person name="Edsinger-Gonzales E."/>
            <person name="Havlak P."/>
            <person name="Hellsten U."/>
            <person name="Kuo D.H."/>
            <person name="Larsson T."/>
            <person name="Lv J."/>
            <person name="Arendt D."/>
            <person name="Savage R."/>
            <person name="Osoegawa K."/>
            <person name="de Jong P."/>
            <person name="Grimwood J."/>
            <person name="Chapman J.A."/>
            <person name="Shapiro H."/>
            <person name="Aerts A."/>
            <person name="Otillar R.P."/>
            <person name="Terry A.Y."/>
            <person name="Boore J.L."/>
            <person name="Grigoriev I.V."/>
            <person name="Lindberg D.R."/>
            <person name="Seaver E.C."/>
            <person name="Weisblat D.A."/>
            <person name="Putnam N.H."/>
            <person name="Rokhsar D.S."/>
        </authorList>
    </citation>
    <scope>NUCLEOTIDE SEQUENCE</scope>
</reference>
<evidence type="ECO:0000313" key="5">
    <source>
        <dbReference type="EMBL" id="ESO04635.1"/>
    </source>
</evidence>
<dbReference type="PANTHER" id="PTHR44942:SF4">
    <property type="entry name" value="METHYLTRANSFERASE TYPE 11 DOMAIN-CONTAINING PROTEIN"/>
    <property type="match status" value="1"/>
</dbReference>
<dbReference type="SUPFAM" id="SSF53335">
    <property type="entry name" value="S-adenosyl-L-methionine-dependent methyltransferases"/>
    <property type="match status" value="1"/>
</dbReference>
<dbReference type="Proteomes" id="UP000015101">
    <property type="component" value="Unassembled WGS sequence"/>
</dbReference>